<sequence>MKRYVLPKPNNKPPVRVNQNYKRDLTLTTRPSLLHLKPWLVCRANAVRPQLSPKDYCQRSAKLKSVSIDSRHAFPNSSILFLHSNEKKQPKPKPPRHEAKPEQLLKLNLRCCRVVVATLKCGLPDLLSVSNSLKLGWPKPNDDLRLTPLLALKLLDIVKRSKKFSLRPNVCRSSLTHIAMSSNLAWPSCTKSVVVKAMKYGL</sequence>
<dbReference type="EMBL" id="CAFBLJ010000126">
    <property type="protein sequence ID" value="CAB4881221.1"/>
    <property type="molecule type" value="Genomic_DNA"/>
</dbReference>
<evidence type="ECO:0000313" key="2">
    <source>
        <dbReference type="EMBL" id="CAB5035079.1"/>
    </source>
</evidence>
<name>A0A6J7EG96_9ZZZZ</name>
<gene>
    <name evidence="1" type="ORF">UFOPK3304_01664</name>
    <name evidence="2" type="ORF">UFOPK4134_01419</name>
</gene>
<reference evidence="1" key="1">
    <citation type="submission" date="2020-05" db="EMBL/GenBank/DDBJ databases">
        <authorList>
            <person name="Chiriac C."/>
            <person name="Salcher M."/>
            <person name="Ghai R."/>
            <person name="Kavagutti S V."/>
        </authorList>
    </citation>
    <scope>NUCLEOTIDE SEQUENCE</scope>
</reference>
<protein>
    <submittedName>
        <fullName evidence="1">Unannotated protein</fullName>
    </submittedName>
</protein>
<dbReference type="EMBL" id="CAFBPS010000130">
    <property type="protein sequence ID" value="CAB5035079.1"/>
    <property type="molecule type" value="Genomic_DNA"/>
</dbReference>
<dbReference type="AlphaFoldDB" id="A0A6J7EG96"/>
<accession>A0A6J7EG96</accession>
<evidence type="ECO:0000313" key="1">
    <source>
        <dbReference type="EMBL" id="CAB4881221.1"/>
    </source>
</evidence>
<organism evidence="1">
    <name type="scientific">freshwater metagenome</name>
    <dbReference type="NCBI Taxonomy" id="449393"/>
    <lineage>
        <taxon>unclassified sequences</taxon>
        <taxon>metagenomes</taxon>
        <taxon>ecological metagenomes</taxon>
    </lineage>
</organism>
<proteinExistence type="predicted"/>